<protein>
    <submittedName>
        <fullName evidence="2">Uncharacterized protein</fullName>
    </submittedName>
</protein>
<proteinExistence type="predicted"/>
<accession>A0ABP8S169</accession>
<sequence>MSSDTSSSARTPGKDLEIPLSRMKGAVLSVISCPLSIGGRGMSVDVEDPPQGDILSRPAGPLAGRVPVAGPPT</sequence>
<dbReference type="Proteomes" id="UP001501598">
    <property type="component" value="Unassembled WGS sequence"/>
</dbReference>
<evidence type="ECO:0000313" key="2">
    <source>
        <dbReference type="EMBL" id="GAA4557157.1"/>
    </source>
</evidence>
<organism evidence="2 3">
    <name type="scientific">Pseudonocardia xishanensis</name>
    <dbReference type="NCBI Taxonomy" id="630995"/>
    <lineage>
        <taxon>Bacteria</taxon>
        <taxon>Bacillati</taxon>
        <taxon>Actinomycetota</taxon>
        <taxon>Actinomycetes</taxon>
        <taxon>Pseudonocardiales</taxon>
        <taxon>Pseudonocardiaceae</taxon>
        <taxon>Pseudonocardia</taxon>
    </lineage>
</organism>
<evidence type="ECO:0000256" key="1">
    <source>
        <dbReference type="SAM" id="MobiDB-lite"/>
    </source>
</evidence>
<gene>
    <name evidence="2" type="ORF">GCM10023175_60900</name>
</gene>
<comment type="caution">
    <text evidence="2">The sequence shown here is derived from an EMBL/GenBank/DDBJ whole genome shotgun (WGS) entry which is preliminary data.</text>
</comment>
<reference evidence="3" key="1">
    <citation type="journal article" date="2019" name="Int. J. Syst. Evol. Microbiol.">
        <title>The Global Catalogue of Microorganisms (GCM) 10K type strain sequencing project: providing services to taxonomists for standard genome sequencing and annotation.</title>
        <authorList>
            <consortium name="The Broad Institute Genomics Platform"/>
            <consortium name="The Broad Institute Genome Sequencing Center for Infectious Disease"/>
            <person name="Wu L."/>
            <person name="Ma J."/>
        </authorList>
    </citation>
    <scope>NUCLEOTIDE SEQUENCE [LARGE SCALE GENOMIC DNA]</scope>
    <source>
        <strain evidence="3">JCM 17906</strain>
    </source>
</reference>
<evidence type="ECO:0000313" key="3">
    <source>
        <dbReference type="Proteomes" id="UP001501598"/>
    </source>
</evidence>
<dbReference type="EMBL" id="BAABGT010000100">
    <property type="protein sequence ID" value="GAA4557157.1"/>
    <property type="molecule type" value="Genomic_DNA"/>
</dbReference>
<feature type="region of interest" description="Disordered" evidence="1">
    <location>
        <begin position="42"/>
        <end position="73"/>
    </location>
</feature>
<name>A0ABP8S169_9PSEU</name>
<keyword evidence="3" id="KW-1185">Reference proteome</keyword>